<sequence>MNKNEAMKSVYEALPILQEINRLYFKARSIEQQASVAMVKTQRSKARISWIPAIIAAFIVFYLLDIFFKLFIAGRSGYIVPIFIISSLILCFVIYKFIRKSLNFNPNAPNKGLSAARNEIDFISDQIFRLASENTEILEKIPRDYRNYEAVSYFEKLFANGQADSMKEAVNLFDEYVHRSKMESNTERSLMIARQQSLMLQNIEFNSARAADAASVGAFFSVLNYLK</sequence>
<keyword evidence="1" id="KW-0472">Membrane</keyword>
<reference evidence="2 3" key="1">
    <citation type="journal article" date="2016" name="Int. J. Syst. Evol. Microbiol.">
        <title>Peptococcus simiae sp. nov., isolated from rhesus macaque faeces and emended description of the genus Peptococcus.</title>
        <authorList>
            <person name="Shkoporov A.N."/>
            <person name="Efimov B.A."/>
            <person name="Kondova I."/>
            <person name="Ouwerling B."/>
            <person name="Chaplin A.V."/>
            <person name="Shcherbakova V.A."/>
            <person name="Langermans J.A.M."/>
        </authorList>
    </citation>
    <scope>NUCLEOTIDE SEQUENCE [LARGE SCALE GENOMIC DNA]</scope>
    <source>
        <strain evidence="2 3">M108</strain>
    </source>
</reference>
<dbReference type="EMBL" id="JBJUVG010000010">
    <property type="protein sequence ID" value="MFM9414108.1"/>
    <property type="molecule type" value="Genomic_DNA"/>
</dbReference>
<accession>A0ABW9H166</accession>
<dbReference type="RefSeq" id="WP_408977723.1">
    <property type="nucleotide sequence ID" value="NZ_JBJUVG010000010.1"/>
</dbReference>
<comment type="caution">
    <text evidence="2">The sequence shown here is derived from an EMBL/GenBank/DDBJ whole genome shotgun (WGS) entry which is preliminary data.</text>
</comment>
<proteinExistence type="predicted"/>
<keyword evidence="1" id="KW-0812">Transmembrane</keyword>
<organism evidence="2 3">
    <name type="scientific">Peptococcus simiae</name>
    <dbReference type="NCBI Taxonomy" id="1643805"/>
    <lineage>
        <taxon>Bacteria</taxon>
        <taxon>Bacillati</taxon>
        <taxon>Bacillota</taxon>
        <taxon>Clostridia</taxon>
        <taxon>Eubacteriales</taxon>
        <taxon>Peptococcaceae</taxon>
        <taxon>Peptococcus</taxon>
    </lineage>
</organism>
<keyword evidence="1" id="KW-1133">Transmembrane helix</keyword>
<name>A0ABW9H166_9FIRM</name>
<evidence type="ECO:0000256" key="1">
    <source>
        <dbReference type="SAM" id="Phobius"/>
    </source>
</evidence>
<evidence type="ECO:0000313" key="2">
    <source>
        <dbReference type="EMBL" id="MFM9414108.1"/>
    </source>
</evidence>
<feature type="transmembrane region" description="Helical" evidence="1">
    <location>
        <begin position="78"/>
        <end position="98"/>
    </location>
</feature>
<keyword evidence="3" id="KW-1185">Reference proteome</keyword>
<protein>
    <submittedName>
        <fullName evidence="2">Uncharacterized protein</fullName>
    </submittedName>
</protein>
<feature type="transmembrane region" description="Helical" evidence="1">
    <location>
        <begin position="48"/>
        <end position="72"/>
    </location>
</feature>
<gene>
    <name evidence="2" type="ORF">ACKQTC_06985</name>
</gene>
<evidence type="ECO:0000313" key="3">
    <source>
        <dbReference type="Proteomes" id="UP001631949"/>
    </source>
</evidence>
<dbReference type="Proteomes" id="UP001631949">
    <property type="component" value="Unassembled WGS sequence"/>
</dbReference>